<dbReference type="EMBL" id="SOFE01000013">
    <property type="protein sequence ID" value="TFB85384.1"/>
    <property type="molecule type" value="Genomic_DNA"/>
</dbReference>
<feature type="domain" description="Integrase catalytic" evidence="1">
    <location>
        <begin position="3"/>
        <end position="30"/>
    </location>
</feature>
<dbReference type="Proteomes" id="UP000297963">
    <property type="component" value="Unassembled WGS sequence"/>
</dbReference>
<proteinExistence type="predicted"/>
<accession>A0A4R8VP31</accession>
<sequence>MAESFFSHMKTEMHYQQHFDNHLAARTAVME</sequence>
<reference evidence="2 3" key="1">
    <citation type="submission" date="2019-03" db="EMBL/GenBank/DDBJ databases">
        <title>Genomics of glacier-inhabiting Cryobacterium strains.</title>
        <authorList>
            <person name="Liu Q."/>
            <person name="Xin Y.-H."/>
        </authorList>
    </citation>
    <scope>NUCLEOTIDE SEQUENCE [LARGE SCALE GENOMIC DNA]</scope>
    <source>
        <strain evidence="2 3">Hh34</strain>
    </source>
</reference>
<evidence type="ECO:0000313" key="2">
    <source>
        <dbReference type="EMBL" id="TFB85384.1"/>
    </source>
</evidence>
<gene>
    <name evidence="2" type="ORF">E3O11_07285</name>
</gene>
<comment type="caution">
    <text evidence="2">The sequence shown here is derived from an EMBL/GenBank/DDBJ whole genome shotgun (WGS) entry which is preliminary data.</text>
</comment>
<protein>
    <recommendedName>
        <fullName evidence="1">Integrase catalytic domain-containing protein</fullName>
    </recommendedName>
</protein>
<dbReference type="RefSeq" id="WP_134477618.1">
    <property type="nucleotide sequence ID" value="NZ_BKAC01000035.1"/>
</dbReference>
<organism evidence="2 3">
    <name type="scientific">Cryobacterium levicorallinum</name>
    <dbReference type="NCBI Taxonomy" id="995038"/>
    <lineage>
        <taxon>Bacteria</taxon>
        <taxon>Bacillati</taxon>
        <taxon>Actinomycetota</taxon>
        <taxon>Actinomycetes</taxon>
        <taxon>Micrococcales</taxon>
        <taxon>Microbacteriaceae</taxon>
        <taxon>Cryobacterium</taxon>
    </lineage>
</organism>
<evidence type="ECO:0000259" key="1">
    <source>
        <dbReference type="Pfam" id="PF13333"/>
    </source>
</evidence>
<dbReference type="AlphaFoldDB" id="A0A4R8VP31"/>
<name>A0A4R8VP31_9MICO</name>
<dbReference type="GO" id="GO:0015074">
    <property type="term" value="P:DNA integration"/>
    <property type="evidence" value="ECO:0007669"/>
    <property type="project" value="InterPro"/>
</dbReference>
<evidence type="ECO:0000313" key="3">
    <source>
        <dbReference type="Proteomes" id="UP000297963"/>
    </source>
</evidence>
<dbReference type="Pfam" id="PF13333">
    <property type="entry name" value="rve_2"/>
    <property type="match status" value="1"/>
</dbReference>
<dbReference type="InterPro" id="IPR001584">
    <property type="entry name" value="Integrase_cat-core"/>
</dbReference>